<dbReference type="Gene3D" id="2.30.30.240">
    <property type="entry name" value="PRC-barrel domain"/>
    <property type="match status" value="2"/>
</dbReference>
<gene>
    <name evidence="3" type="ordered locus">Desdi_0057</name>
</gene>
<dbReference type="PANTHER" id="PTHR36740:SF1">
    <property type="entry name" value="PRC-BARREL DOMAIN-CONTAINING PROTEIN"/>
    <property type="match status" value="1"/>
</dbReference>
<feature type="region of interest" description="Disordered" evidence="1">
    <location>
        <begin position="226"/>
        <end position="295"/>
    </location>
</feature>
<organism evidence="3 4">
    <name type="scientific">Desulfitobacterium dichloroeliminans (strain LMG P-21439 / DCA1)</name>
    <dbReference type="NCBI Taxonomy" id="871963"/>
    <lineage>
        <taxon>Bacteria</taxon>
        <taxon>Bacillati</taxon>
        <taxon>Bacillota</taxon>
        <taxon>Clostridia</taxon>
        <taxon>Eubacteriales</taxon>
        <taxon>Desulfitobacteriaceae</taxon>
        <taxon>Desulfitobacterium</taxon>
    </lineage>
</organism>
<dbReference type="STRING" id="871963.Desdi_0057"/>
<protein>
    <recommendedName>
        <fullName evidence="2">PRC-barrel domain-containing protein</fullName>
    </recommendedName>
</protein>
<dbReference type="KEGG" id="ddl:Desdi_0057"/>
<evidence type="ECO:0000313" key="4">
    <source>
        <dbReference type="Proteomes" id="UP000010797"/>
    </source>
</evidence>
<accession>L0F3J7</accession>
<dbReference type="OrthoDB" id="53812at2"/>
<dbReference type="SUPFAM" id="SSF50346">
    <property type="entry name" value="PRC-barrel domain"/>
    <property type="match status" value="2"/>
</dbReference>
<reference evidence="4" key="1">
    <citation type="submission" date="2012-02" db="EMBL/GenBank/DDBJ databases">
        <title>Complete sequence of Desulfitobacterium dichloroeliminans LMG P-21439.</title>
        <authorList>
            <person name="Lucas S."/>
            <person name="Han J."/>
            <person name="Lapidus A."/>
            <person name="Cheng J.-F."/>
            <person name="Goodwin L."/>
            <person name="Pitluck S."/>
            <person name="Peters L."/>
            <person name="Ovchinnikova G."/>
            <person name="Teshima H."/>
            <person name="Detter J.C."/>
            <person name="Han C."/>
            <person name="Tapia R."/>
            <person name="Land M."/>
            <person name="Hauser L."/>
            <person name="Kyrpides N."/>
            <person name="Ivanova N."/>
            <person name="Pagani I."/>
            <person name="Kruse T."/>
            <person name="de Vos W.M."/>
            <person name="Boon N."/>
            <person name="Smidt H."/>
            <person name="Woyke T."/>
        </authorList>
    </citation>
    <scope>NUCLEOTIDE SEQUENCE [LARGE SCALE GENOMIC DNA]</scope>
    <source>
        <strain evidence="4">LMG P-21439 / DCA1</strain>
    </source>
</reference>
<dbReference type="Proteomes" id="UP000010797">
    <property type="component" value="Chromosome"/>
</dbReference>
<sequence>MKPSKQFLSLPIVSLSEGQHIGYVKSLVIDSHSKSLAALVIDPKGFFKDQRIIPYAKVVSVGEDAITIDKGVYVEKSASLPEILSLIKEKLTIIGTRVITQSGKTLGVVEEFYVDPETGQITQLEISGGKLEGLFSGKGLLDADYVLTIGQDAIVAQKGCESNLMVADKGISDTFKSILHSTSNLATGTTNTISKIFSKDKEKVRNKSKNKGKNKGKDIVDAVATAPVEDENADSLPEAIRADDPITLVMEPSPVAESDSSDPCTNDFGMAASQEICSDSTQVADQVPTTKEPLG</sequence>
<feature type="compositionally biased region" description="Polar residues" evidence="1">
    <location>
        <begin position="275"/>
        <end position="289"/>
    </location>
</feature>
<dbReference type="HOGENOM" id="CLU_068642_1_0_9"/>
<keyword evidence="4" id="KW-1185">Reference proteome</keyword>
<dbReference type="EMBL" id="CP003344">
    <property type="protein sequence ID" value="AGA67630.1"/>
    <property type="molecule type" value="Genomic_DNA"/>
</dbReference>
<dbReference type="eggNOG" id="COG3881">
    <property type="taxonomic scope" value="Bacteria"/>
</dbReference>
<dbReference type="AlphaFoldDB" id="L0F3J7"/>
<dbReference type="InterPro" id="IPR011033">
    <property type="entry name" value="PRC_barrel-like_sf"/>
</dbReference>
<evidence type="ECO:0000313" key="3">
    <source>
        <dbReference type="EMBL" id="AGA67630.1"/>
    </source>
</evidence>
<dbReference type="InterPro" id="IPR027275">
    <property type="entry name" value="PRC-brl_dom"/>
</dbReference>
<name>L0F3J7_DESDL</name>
<feature type="domain" description="PRC-barrel" evidence="2">
    <location>
        <begin position="93"/>
        <end position="155"/>
    </location>
</feature>
<evidence type="ECO:0000259" key="2">
    <source>
        <dbReference type="Pfam" id="PF05239"/>
    </source>
</evidence>
<dbReference type="Pfam" id="PF05239">
    <property type="entry name" value="PRC"/>
    <property type="match status" value="2"/>
</dbReference>
<evidence type="ECO:0000256" key="1">
    <source>
        <dbReference type="SAM" id="MobiDB-lite"/>
    </source>
</evidence>
<proteinExistence type="predicted"/>
<dbReference type="PANTHER" id="PTHR36740">
    <property type="entry name" value="PRC DOMAIN-CONTAINING PROTEIN"/>
    <property type="match status" value="1"/>
</dbReference>
<dbReference type="RefSeq" id="WP_015260637.1">
    <property type="nucleotide sequence ID" value="NC_019903.1"/>
</dbReference>
<feature type="domain" description="PRC-barrel" evidence="2">
    <location>
        <begin position="7"/>
        <end position="69"/>
    </location>
</feature>